<dbReference type="PROSITE" id="PS00498">
    <property type="entry name" value="TYROSINASE_2"/>
    <property type="match status" value="1"/>
</dbReference>
<evidence type="ECO:0000256" key="1">
    <source>
        <dbReference type="ARBA" id="ARBA00022723"/>
    </source>
</evidence>
<dbReference type="GO" id="GO:0005576">
    <property type="term" value="C:extracellular region"/>
    <property type="evidence" value="ECO:0007669"/>
    <property type="project" value="InterPro"/>
</dbReference>
<evidence type="ECO:0000256" key="2">
    <source>
        <dbReference type="ARBA" id="ARBA00022737"/>
    </source>
</evidence>
<sequence>MVSLRWLVAFAALVAPTLQQSCSSIENDVDYSGNDLRSVGASSAADCCAKCSAASDCNAFSYAWNTCYFKSAKGGTAAKSGVQSGTVSRSNSCASIESDVDYPGNDLRSVPANAAEDCCDICSGDASCKAFSYAWNTCYLKSSQGTPVAKAGIRSGTVSKSSAQCSSIENNVGYSGNDLYGVTANAAEDCCALCSAAQGCKAFSFFEKTCYLKSGKGSATSKAGVQSATLGSSTPSTPSTCPTIEDDTDYDGGDLQSVTAGAAEDCCAICKATKDCKLFAFGYNTCYLKSSQGQRVSKPGIRAAIIVPSSLNPTQAPTTAPTPKPTTAAPYACNKPRQRQAWSSLSQADKDLYISAVEVAMKRGLFQRFLSVHNDMRVNNQAHSSCVFLFWHRKFIFAYENMLRSLDPKYACLTLAYWDYTQDYVGFQKKKCSTILDCSLAAREMGGSTQGINPQKLSDGHTSLCVNTRPLSSYDGGCVNRGDWHKTTMPMWGISSVRSALFDHGNSIFNVSYYIELGIHGSVHMNLRSTMMSGFYSPMDPIFYLHHTMADLIHTIFYHCKVENLNLDDKGQQTNESSFKGCTIKYNDGTQEEIGPNTKILVQSHKTVGDNTPIPIEQDDLIGRYFEGIPSEYYKLTDPRTLGYTYKLGGLIGDLYASCGQASASSTESATQSKNDHEVAPLVKQANIETVDFQLSIVALGISQGLTNDQAYAELKKIALLLHVNCFNGGEPDDYPPDFQKVMSIHESKPEYVLWQQLKSHQTKVEITGWEKVALVFYNCSGALNV</sequence>
<keyword evidence="9" id="KW-1185">Reference proteome</keyword>
<keyword evidence="6" id="KW-0732">Signal</keyword>
<feature type="domain" description="Apple" evidence="7">
    <location>
        <begin position="93"/>
        <end position="165"/>
    </location>
</feature>
<dbReference type="InterPro" id="IPR000177">
    <property type="entry name" value="Apple"/>
</dbReference>
<dbReference type="CDD" id="cd01100">
    <property type="entry name" value="APPLE_Factor_XI_like"/>
    <property type="match status" value="4"/>
</dbReference>
<feature type="chain" id="PRO_5026029270" description="Apple domain-containing protein" evidence="6">
    <location>
        <begin position="20"/>
        <end position="786"/>
    </location>
</feature>
<keyword evidence="4" id="KW-1015">Disulfide bond</keyword>
<accession>A0A6G0X2P4</accession>
<proteinExistence type="predicted"/>
<dbReference type="Proteomes" id="UP000481153">
    <property type="component" value="Unassembled WGS sequence"/>
</dbReference>
<evidence type="ECO:0000259" key="7">
    <source>
        <dbReference type="PROSITE" id="PS50948"/>
    </source>
</evidence>
<reference evidence="8 9" key="1">
    <citation type="submission" date="2019-07" db="EMBL/GenBank/DDBJ databases">
        <title>Genomics analysis of Aphanomyces spp. identifies a new class of oomycete effector associated with host adaptation.</title>
        <authorList>
            <person name="Gaulin E."/>
        </authorList>
    </citation>
    <scope>NUCLEOTIDE SEQUENCE [LARGE SCALE GENOMIC DNA]</scope>
    <source>
        <strain evidence="8 9">ATCC 201684</strain>
    </source>
</reference>
<dbReference type="EMBL" id="VJMJ01000117">
    <property type="protein sequence ID" value="KAF0734182.1"/>
    <property type="molecule type" value="Genomic_DNA"/>
</dbReference>
<organism evidence="8 9">
    <name type="scientific">Aphanomyces euteiches</name>
    <dbReference type="NCBI Taxonomy" id="100861"/>
    <lineage>
        <taxon>Eukaryota</taxon>
        <taxon>Sar</taxon>
        <taxon>Stramenopiles</taxon>
        <taxon>Oomycota</taxon>
        <taxon>Saprolegniomycetes</taxon>
        <taxon>Saprolegniales</taxon>
        <taxon>Verrucalvaceae</taxon>
        <taxon>Aphanomyces</taxon>
    </lineage>
</organism>
<keyword evidence="1" id="KW-0479">Metal-binding</keyword>
<feature type="domain" description="Apple" evidence="7">
    <location>
        <begin position="22"/>
        <end position="91"/>
    </location>
</feature>
<dbReference type="SMART" id="SM00223">
    <property type="entry name" value="APPLE"/>
    <property type="match status" value="4"/>
</dbReference>
<keyword evidence="3" id="KW-0186">Copper</keyword>
<evidence type="ECO:0000313" key="8">
    <source>
        <dbReference type="EMBL" id="KAF0734182.1"/>
    </source>
</evidence>
<dbReference type="AlphaFoldDB" id="A0A6G0X2P4"/>
<dbReference type="SUPFAM" id="SSF57414">
    <property type="entry name" value="Hairpin loop containing domain-like"/>
    <property type="match status" value="3"/>
</dbReference>
<dbReference type="Pfam" id="PF14295">
    <property type="entry name" value="PAN_4"/>
    <property type="match status" value="4"/>
</dbReference>
<dbReference type="PRINTS" id="PR00092">
    <property type="entry name" value="TYROSINASE"/>
</dbReference>
<evidence type="ECO:0000256" key="4">
    <source>
        <dbReference type="ARBA" id="ARBA00023157"/>
    </source>
</evidence>
<dbReference type="InterPro" id="IPR003609">
    <property type="entry name" value="Pan_app"/>
</dbReference>
<evidence type="ECO:0000313" key="9">
    <source>
        <dbReference type="Proteomes" id="UP000481153"/>
    </source>
</evidence>
<dbReference type="PROSITE" id="PS50948">
    <property type="entry name" value="PAN"/>
    <property type="match status" value="2"/>
</dbReference>
<dbReference type="Gene3D" id="1.10.1280.10">
    <property type="entry name" value="Di-copper center containing domain from catechol oxidase"/>
    <property type="match status" value="1"/>
</dbReference>
<dbReference type="PANTHER" id="PTHR11474">
    <property type="entry name" value="TYROSINASE FAMILY MEMBER"/>
    <property type="match status" value="1"/>
</dbReference>
<dbReference type="VEuPathDB" id="FungiDB:AeMF1_013394"/>
<dbReference type="Gene3D" id="3.50.4.10">
    <property type="entry name" value="Hepatocyte Growth Factor"/>
    <property type="match status" value="4"/>
</dbReference>
<feature type="compositionally biased region" description="Low complexity" evidence="5">
    <location>
        <begin position="232"/>
        <end position="243"/>
    </location>
</feature>
<gene>
    <name evidence="8" type="ORF">Ae201684_009049</name>
</gene>
<evidence type="ECO:0000256" key="3">
    <source>
        <dbReference type="ARBA" id="ARBA00023008"/>
    </source>
</evidence>
<feature type="signal peptide" evidence="6">
    <location>
        <begin position="1"/>
        <end position="19"/>
    </location>
</feature>
<dbReference type="Pfam" id="PF00264">
    <property type="entry name" value="Tyrosinase"/>
    <property type="match status" value="1"/>
</dbReference>
<comment type="caution">
    <text evidence="8">The sequence shown here is derived from an EMBL/GenBank/DDBJ whole genome shotgun (WGS) entry which is preliminary data.</text>
</comment>
<dbReference type="InterPro" id="IPR008922">
    <property type="entry name" value="Di-copper_centre_dom_sf"/>
</dbReference>
<name>A0A6G0X2P4_9STRA</name>
<evidence type="ECO:0000256" key="5">
    <source>
        <dbReference type="SAM" id="MobiDB-lite"/>
    </source>
</evidence>
<dbReference type="InterPro" id="IPR002227">
    <property type="entry name" value="Tyrosinase_Cu-bd"/>
</dbReference>
<keyword evidence="2" id="KW-0677">Repeat</keyword>
<dbReference type="GO" id="GO:0006508">
    <property type="term" value="P:proteolysis"/>
    <property type="evidence" value="ECO:0007669"/>
    <property type="project" value="InterPro"/>
</dbReference>
<feature type="region of interest" description="Disordered" evidence="5">
    <location>
        <begin position="227"/>
        <end position="248"/>
    </location>
</feature>
<dbReference type="PANTHER" id="PTHR11474:SF126">
    <property type="entry name" value="TYROSINASE-LIKE PROTEIN TYR-1-RELATED"/>
    <property type="match status" value="1"/>
</dbReference>
<dbReference type="InterPro" id="IPR050316">
    <property type="entry name" value="Tyrosinase/Hemocyanin"/>
</dbReference>
<dbReference type="SUPFAM" id="SSF48056">
    <property type="entry name" value="Di-copper centre-containing domain"/>
    <property type="match status" value="1"/>
</dbReference>
<dbReference type="GO" id="GO:0046872">
    <property type="term" value="F:metal ion binding"/>
    <property type="evidence" value="ECO:0007669"/>
    <property type="project" value="UniProtKB-KW"/>
</dbReference>
<evidence type="ECO:0000256" key="6">
    <source>
        <dbReference type="SAM" id="SignalP"/>
    </source>
</evidence>
<protein>
    <recommendedName>
        <fullName evidence="7">Apple domain-containing protein</fullName>
    </recommendedName>
</protein>
<dbReference type="GO" id="GO:0016491">
    <property type="term" value="F:oxidoreductase activity"/>
    <property type="evidence" value="ECO:0007669"/>
    <property type="project" value="InterPro"/>
</dbReference>